<evidence type="ECO:0000256" key="1">
    <source>
        <dbReference type="SAM" id="Phobius"/>
    </source>
</evidence>
<gene>
    <name evidence="3" type="primary">LOC111084327</name>
</gene>
<accession>A0ABM1RZH0</accession>
<dbReference type="RefSeq" id="XP_022236775.1">
    <property type="nucleotide sequence ID" value="XM_022381067.1"/>
</dbReference>
<proteinExistence type="predicted"/>
<keyword evidence="1" id="KW-0472">Membrane</keyword>
<feature type="transmembrane region" description="Helical" evidence="1">
    <location>
        <begin position="150"/>
        <end position="170"/>
    </location>
</feature>
<evidence type="ECO:0000313" key="2">
    <source>
        <dbReference type="Proteomes" id="UP000694941"/>
    </source>
</evidence>
<sequence length="171" mass="19161">MALNPLLTNNVQTFFVNPSNLKPASEGFFLQDEIIESVPVLFLVMGSVNGGILLIGLFMYQELPRESNQEETKSSELTIVYQTSRQSCSNELRGPITKDVDCTITINNEILCPTLQEDSVHANVDIEQPHTDGDVELHVSPKQALKMKELYLLSIVCICSYHPLMFVNVFI</sequence>
<dbReference type="GeneID" id="111084327"/>
<keyword evidence="1" id="KW-1133">Transmembrane helix</keyword>
<dbReference type="Proteomes" id="UP000694941">
    <property type="component" value="Unplaced"/>
</dbReference>
<protein>
    <submittedName>
        <fullName evidence="3">Uncharacterized protein LOC111084327</fullName>
    </submittedName>
</protein>
<name>A0ABM1RZH0_LIMPO</name>
<evidence type="ECO:0000313" key="3">
    <source>
        <dbReference type="RefSeq" id="XP_022236775.1"/>
    </source>
</evidence>
<keyword evidence="2" id="KW-1185">Reference proteome</keyword>
<feature type="non-terminal residue" evidence="3">
    <location>
        <position position="171"/>
    </location>
</feature>
<reference evidence="3" key="1">
    <citation type="submission" date="2025-08" db="UniProtKB">
        <authorList>
            <consortium name="RefSeq"/>
        </authorList>
    </citation>
    <scope>IDENTIFICATION</scope>
    <source>
        <tissue evidence="3">Muscle</tissue>
    </source>
</reference>
<keyword evidence="1" id="KW-0812">Transmembrane</keyword>
<feature type="transmembrane region" description="Helical" evidence="1">
    <location>
        <begin position="40"/>
        <end position="60"/>
    </location>
</feature>
<organism evidence="2 3">
    <name type="scientific">Limulus polyphemus</name>
    <name type="common">Atlantic horseshoe crab</name>
    <dbReference type="NCBI Taxonomy" id="6850"/>
    <lineage>
        <taxon>Eukaryota</taxon>
        <taxon>Metazoa</taxon>
        <taxon>Ecdysozoa</taxon>
        <taxon>Arthropoda</taxon>
        <taxon>Chelicerata</taxon>
        <taxon>Merostomata</taxon>
        <taxon>Xiphosura</taxon>
        <taxon>Limulidae</taxon>
        <taxon>Limulus</taxon>
    </lineage>
</organism>